<evidence type="ECO:0000256" key="7">
    <source>
        <dbReference type="ARBA" id="ARBA00022763"/>
    </source>
</evidence>
<dbReference type="PANTHER" id="PTHR32182">
    <property type="entry name" value="DNA REPLICATION AND REPAIR PROTEIN RECF"/>
    <property type="match status" value="1"/>
</dbReference>
<proteinExistence type="inferred from homology"/>
<keyword evidence="9 12" id="KW-0238">DNA-binding</keyword>
<dbReference type="PROSITE" id="PS00618">
    <property type="entry name" value="RECF_2"/>
    <property type="match status" value="1"/>
</dbReference>
<evidence type="ECO:0000313" key="16">
    <source>
        <dbReference type="Proteomes" id="UP000824159"/>
    </source>
</evidence>
<comment type="function">
    <text evidence="12 13">The RecF protein is involved in DNA metabolism; it is required for DNA replication and normal SOS inducibility. RecF binds preferentially to single-stranded, linear DNA. It also seems to bind ATP.</text>
</comment>
<keyword evidence="5 12" id="KW-0235">DNA replication</keyword>
<dbReference type="AlphaFoldDB" id="A0A9D1HFE1"/>
<dbReference type="GO" id="GO:0005737">
    <property type="term" value="C:cytoplasm"/>
    <property type="evidence" value="ECO:0007669"/>
    <property type="project" value="UniProtKB-SubCell"/>
</dbReference>
<evidence type="ECO:0000256" key="11">
    <source>
        <dbReference type="ARBA" id="ARBA00023236"/>
    </source>
</evidence>
<protein>
    <recommendedName>
        <fullName evidence="3 12">DNA replication and repair protein RecF</fullName>
    </recommendedName>
</protein>
<dbReference type="InterPro" id="IPR003395">
    <property type="entry name" value="RecF/RecN/SMC_N"/>
</dbReference>
<dbReference type="Gene3D" id="3.40.50.300">
    <property type="entry name" value="P-loop containing nucleotide triphosphate hydrolases"/>
    <property type="match status" value="1"/>
</dbReference>
<dbReference type="GO" id="GO:0006260">
    <property type="term" value="P:DNA replication"/>
    <property type="evidence" value="ECO:0007669"/>
    <property type="project" value="UniProtKB-UniRule"/>
</dbReference>
<dbReference type="PROSITE" id="PS00617">
    <property type="entry name" value="RECF_1"/>
    <property type="match status" value="1"/>
</dbReference>
<dbReference type="GO" id="GO:0000731">
    <property type="term" value="P:DNA synthesis involved in DNA repair"/>
    <property type="evidence" value="ECO:0007669"/>
    <property type="project" value="TreeGrafter"/>
</dbReference>
<sequence>MYIKDISLKDFRNYRELKTSFSDKVNIFIGNNAQGKTNLLESIYMNAMAKSFKNIRDRELIRFGEDHCRIESTAYIDGEDHTTEIVINRQGKKIIKIDGVKADRTSQLLDRIFIIIFSPEDLKIVKDEPEKRRRFIDRELCQIKPKYYNAFSSYRRVLKQRNMYLKENDIESSVLDIWDYELARYGSDIILERKNFIDRISKISGKIHDGISGGAEKLSLKYETSIDDFENTFEFFLDTLKKERDEDIRNRTTGRGPHKDDVRISANGIDLRKFGSQGQQRTAALSLKLSEIRLIEDETGEKPVLLLDDVLSELDNNRQTYLINSLGESQMFITTADISGKVVRSLPQGKIFKIKEGNIDIEI</sequence>
<dbReference type="NCBIfam" id="TIGR00611">
    <property type="entry name" value="recf"/>
    <property type="match status" value="1"/>
</dbReference>
<dbReference type="InterPro" id="IPR027417">
    <property type="entry name" value="P-loop_NTPase"/>
</dbReference>
<dbReference type="HAMAP" id="MF_00365">
    <property type="entry name" value="RecF"/>
    <property type="match status" value="1"/>
</dbReference>
<keyword evidence="8 12" id="KW-0067">ATP-binding</keyword>
<dbReference type="GO" id="GO:0003697">
    <property type="term" value="F:single-stranded DNA binding"/>
    <property type="evidence" value="ECO:0007669"/>
    <property type="project" value="UniProtKB-UniRule"/>
</dbReference>
<evidence type="ECO:0000256" key="8">
    <source>
        <dbReference type="ARBA" id="ARBA00022840"/>
    </source>
</evidence>
<evidence type="ECO:0000256" key="12">
    <source>
        <dbReference type="HAMAP-Rule" id="MF_00365"/>
    </source>
</evidence>
<dbReference type="InterPro" id="IPR042174">
    <property type="entry name" value="RecF_2"/>
</dbReference>
<evidence type="ECO:0000256" key="9">
    <source>
        <dbReference type="ARBA" id="ARBA00023125"/>
    </source>
</evidence>
<evidence type="ECO:0000256" key="6">
    <source>
        <dbReference type="ARBA" id="ARBA00022741"/>
    </source>
</evidence>
<evidence type="ECO:0000256" key="3">
    <source>
        <dbReference type="ARBA" id="ARBA00020170"/>
    </source>
</evidence>
<keyword evidence="4 12" id="KW-0963">Cytoplasm</keyword>
<dbReference type="PANTHER" id="PTHR32182:SF0">
    <property type="entry name" value="DNA REPLICATION AND REPAIR PROTEIN RECF"/>
    <property type="match status" value="1"/>
</dbReference>
<keyword evidence="7 12" id="KW-0227">DNA damage</keyword>
<dbReference type="Pfam" id="PF02463">
    <property type="entry name" value="SMC_N"/>
    <property type="match status" value="1"/>
</dbReference>
<dbReference type="Proteomes" id="UP000824159">
    <property type="component" value="Unassembled WGS sequence"/>
</dbReference>
<dbReference type="GO" id="GO:0005524">
    <property type="term" value="F:ATP binding"/>
    <property type="evidence" value="ECO:0007669"/>
    <property type="project" value="UniProtKB-UniRule"/>
</dbReference>
<dbReference type="InterPro" id="IPR001238">
    <property type="entry name" value="DNA-binding_RecF"/>
</dbReference>
<dbReference type="Gene3D" id="1.20.1050.90">
    <property type="entry name" value="RecF/RecN/SMC, N-terminal domain"/>
    <property type="match status" value="1"/>
</dbReference>
<comment type="caution">
    <text evidence="15">The sequence shown here is derived from an EMBL/GenBank/DDBJ whole genome shotgun (WGS) entry which is preliminary data.</text>
</comment>
<evidence type="ECO:0000256" key="13">
    <source>
        <dbReference type="RuleBase" id="RU000578"/>
    </source>
</evidence>
<feature type="domain" description="RecF/RecN/SMC N-terminal" evidence="14">
    <location>
        <begin position="2"/>
        <end position="335"/>
    </location>
</feature>
<evidence type="ECO:0000256" key="1">
    <source>
        <dbReference type="ARBA" id="ARBA00004496"/>
    </source>
</evidence>
<evidence type="ECO:0000256" key="10">
    <source>
        <dbReference type="ARBA" id="ARBA00023204"/>
    </source>
</evidence>
<evidence type="ECO:0000259" key="14">
    <source>
        <dbReference type="Pfam" id="PF02463"/>
    </source>
</evidence>
<dbReference type="GO" id="GO:0006302">
    <property type="term" value="P:double-strand break repair"/>
    <property type="evidence" value="ECO:0007669"/>
    <property type="project" value="TreeGrafter"/>
</dbReference>
<evidence type="ECO:0000256" key="2">
    <source>
        <dbReference type="ARBA" id="ARBA00008016"/>
    </source>
</evidence>
<dbReference type="InterPro" id="IPR018078">
    <property type="entry name" value="DNA-binding_RecF_CS"/>
</dbReference>
<evidence type="ECO:0000313" key="15">
    <source>
        <dbReference type="EMBL" id="HIU00306.1"/>
    </source>
</evidence>
<dbReference type="EMBL" id="DVLX01000101">
    <property type="protein sequence ID" value="HIU00306.1"/>
    <property type="molecule type" value="Genomic_DNA"/>
</dbReference>
<feature type="binding site" evidence="12">
    <location>
        <begin position="30"/>
        <end position="37"/>
    </location>
    <ligand>
        <name>ATP</name>
        <dbReference type="ChEBI" id="CHEBI:30616"/>
    </ligand>
</feature>
<dbReference type="GO" id="GO:0009432">
    <property type="term" value="P:SOS response"/>
    <property type="evidence" value="ECO:0007669"/>
    <property type="project" value="UniProtKB-UniRule"/>
</dbReference>
<gene>
    <name evidence="12 15" type="primary">recF</name>
    <name evidence="15" type="ORF">IAD12_08735</name>
</gene>
<reference evidence="15" key="1">
    <citation type="submission" date="2020-10" db="EMBL/GenBank/DDBJ databases">
        <authorList>
            <person name="Gilroy R."/>
        </authorList>
    </citation>
    <scope>NUCLEOTIDE SEQUENCE</scope>
    <source>
        <strain evidence="15">CHK176-22527</strain>
    </source>
</reference>
<keyword evidence="11 12" id="KW-0742">SOS response</keyword>
<organism evidence="15 16">
    <name type="scientific">Candidatus Allocopromorpha excrementavium</name>
    <dbReference type="NCBI Taxonomy" id="2840741"/>
    <lineage>
        <taxon>Bacteria</taxon>
        <taxon>Bacillati</taxon>
        <taxon>Bacillota</taxon>
        <taxon>Clostridia</taxon>
        <taxon>Eubacteriales</taxon>
        <taxon>Eubacteriaceae</taxon>
        <taxon>Eubacteriaceae incertae sedis</taxon>
        <taxon>Candidatus Allocopromorpha</taxon>
    </lineage>
</organism>
<accession>A0A9D1HFE1</accession>
<keyword evidence="10 12" id="KW-0234">DNA repair</keyword>
<comment type="subcellular location">
    <subcellularLocation>
        <location evidence="1 12 13">Cytoplasm</location>
    </subcellularLocation>
</comment>
<comment type="similarity">
    <text evidence="2 12 13">Belongs to the RecF family.</text>
</comment>
<name>A0A9D1HFE1_9FIRM</name>
<keyword evidence="6 12" id="KW-0547">Nucleotide-binding</keyword>
<reference evidence="15" key="2">
    <citation type="journal article" date="2021" name="PeerJ">
        <title>Extensive microbial diversity within the chicken gut microbiome revealed by metagenomics and culture.</title>
        <authorList>
            <person name="Gilroy R."/>
            <person name="Ravi A."/>
            <person name="Getino M."/>
            <person name="Pursley I."/>
            <person name="Horton D.L."/>
            <person name="Alikhan N.F."/>
            <person name="Baker D."/>
            <person name="Gharbi K."/>
            <person name="Hall N."/>
            <person name="Watson M."/>
            <person name="Adriaenssens E.M."/>
            <person name="Foster-Nyarko E."/>
            <person name="Jarju S."/>
            <person name="Secka A."/>
            <person name="Antonio M."/>
            <person name="Oren A."/>
            <person name="Chaudhuri R.R."/>
            <person name="La Ragione R."/>
            <person name="Hildebrand F."/>
            <person name="Pallen M.J."/>
        </authorList>
    </citation>
    <scope>NUCLEOTIDE SEQUENCE</scope>
    <source>
        <strain evidence="15">CHK176-22527</strain>
    </source>
</reference>
<evidence type="ECO:0000256" key="4">
    <source>
        <dbReference type="ARBA" id="ARBA00022490"/>
    </source>
</evidence>
<dbReference type="SUPFAM" id="SSF52540">
    <property type="entry name" value="P-loop containing nucleoside triphosphate hydrolases"/>
    <property type="match status" value="1"/>
</dbReference>
<dbReference type="CDD" id="cd03242">
    <property type="entry name" value="ABC_RecF"/>
    <property type="match status" value="1"/>
</dbReference>
<evidence type="ECO:0000256" key="5">
    <source>
        <dbReference type="ARBA" id="ARBA00022705"/>
    </source>
</evidence>